<protein>
    <submittedName>
        <fullName evidence="9">Outer membrane receptor protein involved in Fe transport</fullName>
    </submittedName>
</protein>
<dbReference type="InterPro" id="IPR036942">
    <property type="entry name" value="Beta-barrel_TonB_sf"/>
</dbReference>
<dbReference type="Gene3D" id="2.60.40.1120">
    <property type="entry name" value="Carboxypeptidase-like, regulatory domain"/>
    <property type="match status" value="1"/>
</dbReference>
<evidence type="ECO:0000256" key="2">
    <source>
        <dbReference type="ARBA" id="ARBA00022448"/>
    </source>
</evidence>
<dbReference type="InterPro" id="IPR039426">
    <property type="entry name" value="TonB-dep_rcpt-like"/>
</dbReference>
<keyword evidence="9" id="KW-0675">Receptor</keyword>
<dbReference type="AlphaFoldDB" id="A0A2T0MB03"/>
<dbReference type="InterPro" id="IPR008969">
    <property type="entry name" value="CarboxyPept-like_regulatory"/>
</dbReference>
<dbReference type="SUPFAM" id="SSF56935">
    <property type="entry name" value="Porins"/>
    <property type="match status" value="1"/>
</dbReference>
<evidence type="ECO:0000256" key="7">
    <source>
        <dbReference type="PROSITE-ProRule" id="PRU01360"/>
    </source>
</evidence>
<evidence type="ECO:0000256" key="6">
    <source>
        <dbReference type="ARBA" id="ARBA00023237"/>
    </source>
</evidence>
<dbReference type="InterPro" id="IPR037066">
    <property type="entry name" value="Plug_dom_sf"/>
</dbReference>
<dbReference type="Pfam" id="PF13715">
    <property type="entry name" value="CarbopepD_reg_2"/>
    <property type="match status" value="1"/>
</dbReference>
<keyword evidence="6 7" id="KW-0998">Cell outer membrane</keyword>
<evidence type="ECO:0000313" key="9">
    <source>
        <dbReference type="EMBL" id="PRX54698.1"/>
    </source>
</evidence>
<dbReference type="GO" id="GO:0009279">
    <property type="term" value="C:cell outer membrane"/>
    <property type="evidence" value="ECO:0007669"/>
    <property type="project" value="UniProtKB-SubCell"/>
</dbReference>
<comment type="caution">
    <text evidence="9">The sequence shown here is derived from an EMBL/GenBank/DDBJ whole genome shotgun (WGS) entry which is preliminary data.</text>
</comment>
<gene>
    <name evidence="9" type="ORF">CLV81_3102</name>
</gene>
<keyword evidence="5 7" id="KW-0472">Membrane</keyword>
<feature type="domain" description="TonB-dependent receptor plug" evidence="8">
    <location>
        <begin position="290"/>
        <end position="366"/>
    </location>
</feature>
<dbReference type="PROSITE" id="PS52016">
    <property type="entry name" value="TONB_DEPENDENT_REC_3"/>
    <property type="match status" value="1"/>
</dbReference>
<dbReference type="Pfam" id="PF07715">
    <property type="entry name" value="Plug"/>
    <property type="match status" value="1"/>
</dbReference>
<dbReference type="Gene3D" id="2.40.170.20">
    <property type="entry name" value="TonB-dependent receptor, beta-barrel domain"/>
    <property type="match status" value="1"/>
</dbReference>
<proteinExistence type="inferred from homology"/>
<keyword evidence="10" id="KW-1185">Reference proteome</keyword>
<comment type="subcellular location">
    <subcellularLocation>
        <location evidence="1 7">Cell outer membrane</location>
        <topology evidence="1 7">Multi-pass membrane protein</topology>
    </subcellularLocation>
</comment>
<evidence type="ECO:0000256" key="4">
    <source>
        <dbReference type="ARBA" id="ARBA00022692"/>
    </source>
</evidence>
<evidence type="ECO:0000256" key="1">
    <source>
        <dbReference type="ARBA" id="ARBA00004571"/>
    </source>
</evidence>
<name>A0A2T0MB03_9FLAO</name>
<keyword evidence="3 7" id="KW-1134">Transmembrane beta strand</keyword>
<dbReference type="RefSeq" id="WP_106146032.1">
    <property type="nucleotide sequence ID" value="NZ_PVYX01000002.1"/>
</dbReference>
<reference evidence="9 10" key="1">
    <citation type="submission" date="2018-03" db="EMBL/GenBank/DDBJ databases">
        <title>Genomic Encyclopedia of Archaeal and Bacterial Type Strains, Phase II (KMG-II): from individual species to whole genera.</title>
        <authorList>
            <person name="Goeker M."/>
        </authorList>
    </citation>
    <scope>NUCLEOTIDE SEQUENCE [LARGE SCALE GENOMIC DNA]</scope>
    <source>
        <strain evidence="9 10">DSM 25027</strain>
    </source>
</reference>
<dbReference type="Gene3D" id="2.170.130.10">
    <property type="entry name" value="TonB-dependent receptor, plug domain"/>
    <property type="match status" value="1"/>
</dbReference>
<comment type="similarity">
    <text evidence="7">Belongs to the TonB-dependent receptor family.</text>
</comment>
<keyword evidence="4 7" id="KW-0812">Transmembrane</keyword>
<evidence type="ECO:0000313" key="10">
    <source>
        <dbReference type="Proteomes" id="UP000237640"/>
    </source>
</evidence>
<dbReference type="InterPro" id="IPR012910">
    <property type="entry name" value="Plug_dom"/>
</dbReference>
<dbReference type="EMBL" id="PVYX01000002">
    <property type="protein sequence ID" value="PRX54698.1"/>
    <property type="molecule type" value="Genomic_DNA"/>
</dbReference>
<evidence type="ECO:0000259" key="8">
    <source>
        <dbReference type="Pfam" id="PF07715"/>
    </source>
</evidence>
<dbReference type="OrthoDB" id="9803050at2"/>
<sequence>MNYKLHRTSNYVRVLLFTIFTLCIFKTHAQERLPSVSLNTENQSIVTVFEILQEQTGFKFYYDTNWFGAEGITKSYTNVAVDVVLKDILRDTDINFYIDDDNNVFLTRNSFVYDTLPENFFGEQEESAVIETEEIETDTGPVFEDKTRRVSERVETVRIGKATSNRNQSEVRLTGRVTDFITGKPVPDLSILVDDGQQGTSTNSNGEYSINIKRGTHVIKVSGLGYKDRVKNAIVYNSGVLDFSVEESIEALDEVVVSENARRNVEIPVTGLVSLEIEQIKTIPLVLGERDILKAALTLPGISNAGEGASGFNVRGGKTDQNLVLLDDGVIYNPSHFFGIFSALNPFSTGSADIYKGSIPVQFGGRLSSVFDLKTKTPNTEKFSGEAAIGPVTSNLVLEVPIKKEKAGLLVGGRGTYSGWILRSLDDEQLSESEASFFDVVAKYNHTLDENNEIRATGYFSRDAFSITSDSIFNYSNRLASLRWNHKFNEKNTGSLILTNSQYRFNIEFDGDSNTDFDLGYINNESELRLEFNYLHSKAHKFKYGISGKLYQIDPGNVDPLNADSEVTPLSIPRERAVESALFFSDTYTVNEKLLIDAGVRLSLYAALGEGIQRIYEENAPRNSSTLVETREFDQNEVIETYGGPEFRISGRYFLNPDLSLKASFNNTFQYIHTLNSNTTVSQTDTYKLSDLNIRPQQANQFSLGLFKNFKDNEYELSIEGFYKRQRNLLDFEVGAQLLLNETVEAEVLQGDGRAYGVEFLLRKNEGRLNGWLGYSYSRSFIRLDSPFREERVNNGEFFPTNFDRPHDVSLVTNYKITNRLSASANFVYQTGRPVTFPLGQFEFDNADFVFFSDRNEFRIPDFYRLDLSINLEGNHKIKKFAHSFWSLSIYNVLGRNNPFSVFFVTENGEVRALQSSIFAIPIPTITYNFKF</sequence>
<accession>A0A2T0MB03</accession>
<organism evidence="9 10">
    <name type="scientific">Flagellimonas meridianipacifica</name>
    <dbReference type="NCBI Taxonomy" id="1080225"/>
    <lineage>
        <taxon>Bacteria</taxon>
        <taxon>Pseudomonadati</taxon>
        <taxon>Bacteroidota</taxon>
        <taxon>Flavobacteriia</taxon>
        <taxon>Flavobacteriales</taxon>
        <taxon>Flavobacteriaceae</taxon>
        <taxon>Flagellimonas</taxon>
    </lineage>
</organism>
<keyword evidence="2 7" id="KW-0813">Transport</keyword>
<evidence type="ECO:0000256" key="3">
    <source>
        <dbReference type="ARBA" id="ARBA00022452"/>
    </source>
</evidence>
<evidence type="ECO:0000256" key="5">
    <source>
        <dbReference type="ARBA" id="ARBA00023136"/>
    </source>
</evidence>
<dbReference type="Proteomes" id="UP000237640">
    <property type="component" value="Unassembled WGS sequence"/>
</dbReference>
<dbReference type="SUPFAM" id="SSF49464">
    <property type="entry name" value="Carboxypeptidase regulatory domain-like"/>
    <property type="match status" value="1"/>
</dbReference>